<feature type="transmembrane region" description="Helical" evidence="8">
    <location>
        <begin position="324"/>
        <end position="348"/>
    </location>
</feature>
<dbReference type="EMBL" id="PIUK01000074">
    <property type="protein sequence ID" value="MBY6276336.1"/>
    <property type="molecule type" value="Genomic_DNA"/>
</dbReference>
<sequence length="441" mass="48612">MRCWKPRSPAFGPTAERRRARPVVQRILALAQKEFIQIRRERRTLAMMLILPILWLLLFGYAFTFDVSEVPVAVVDQSGTSIGAAVADALRRYDRFVPADLSDPSEAAIREAIFRGELVMGIIIPPGYGEQADAELHILLDGASLFAAQTAARLLPEALEPAQEELRAELEARTRARVEEMLAEAAEARRAELLGRVPPPMRAQVEQMLAALPRPSLDDLEIAAPEQPRLRQTVTTLYNPDLKTANVMIPGLLGLVVMFMTTLMAALGVVRERELGTMEQLVVTPIRPAELMIGKLLPYLLVGAADFALVFAAGRYLFDLTFAGNLPLFILLSLLLVFTTLGLGLLISTVSQNQQQAMQLAMFTLMPQVLLSGLIFPLDSMPRVIQLIAYLLPFTHFVPIAQGMFLKGQGLDLLWPNAAVLAVYAVIVLGLATARFRKRIA</sequence>
<comment type="caution">
    <text evidence="8">Lacks conserved residue(s) required for the propagation of feature annotation.</text>
</comment>
<dbReference type="PANTHER" id="PTHR30294">
    <property type="entry name" value="MEMBRANE COMPONENT OF ABC TRANSPORTER YHHJ-RELATED"/>
    <property type="match status" value="1"/>
</dbReference>
<protein>
    <recommendedName>
        <fullName evidence="8">Transport permease protein</fullName>
    </recommendedName>
</protein>
<comment type="caution">
    <text evidence="10">The sequence shown here is derived from an EMBL/GenBank/DDBJ whole genome shotgun (WGS) entry which is preliminary data.</text>
</comment>
<evidence type="ECO:0000256" key="2">
    <source>
        <dbReference type="ARBA" id="ARBA00007783"/>
    </source>
</evidence>
<dbReference type="PROSITE" id="PS51012">
    <property type="entry name" value="ABC_TM2"/>
    <property type="match status" value="1"/>
</dbReference>
<name>A0A953LHJ6_SYMTR</name>
<accession>A0A953LHJ6</accession>
<feature type="transmembrane region" description="Helical" evidence="8">
    <location>
        <begin position="413"/>
        <end position="434"/>
    </location>
</feature>
<reference evidence="10" key="1">
    <citation type="submission" date="2017-11" db="EMBL/GenBank/DDBJ databases">
        <title>Three new genomes from thermophilic consortium.</title>
        <authorList>
            <person name="Quaggio R."/>
            <person name="Amgarten D."/>
            <person name="Setubal J.C."/>
        </authorList>
    </citation>
    <scope>NUCLEOTIDE SEQUENCE</scope>
    <source>
        <strain evidence="10">ZCTH01-B2</strain>
    </source>
</reference>
<evidence type="ECO:0000256" key="7">
    <source>
        <dbReference type="ARBA" id="ARBA00023136"/>
    </source>
</evidence>
<evidence type="ECO:0000256" key="1">
    <source>
        <dbReference type="ARBA" id="ARBA00004651"/>
    </source>
</evidence>
<dbReference type="InterPro" id="IPR000412">
    <property type="entry name" value="ABC_2_transport"/>
</dbReference>
<evidence type="ECO:0000256" key="6">
    <source>
        <dbReference type="ARBA" id="ARBA00022989"/>
    </source>
</evidence>
<keyword evidence="6 8" id="KW-1133">Transmembrane helix</keyword>
<keyword evidence="4 8" id="KW-1003">Cell membrane</keyword>
<proteinExistence type="inferred from homology"/>
<feature type="transmembrane region" description="Helical" evidence="8">
    <location>
        <begin position="45"/>
        <end position="63"/>
    </location>
</feature>
<evidence type="ECO:0000256" key="4">
    <source>
        <dbReference type="ARBA" id="ARBA00022475"/>
    </source>
</evidence>
<comment type="similarity">
    <text evidence="2 8">Belongs to the ABC-2 integral membrane protein family.</text>
</comment>
<dbReference type="InterPro" id="IPR013525">
    <property type="entry name" value="ABC2_TM"/>
</dbReference>
<evidence type="ECO:0000313" key="10">
    <source>
        <dbReference type="EMBL" id="MBY6276336.1"/>
    </source>
</evidence>
<dbReference type="InterPro" id="IPR051449">
    <property type="entry name" value="ABC-2_transporter_component"/>
</dbReference>
<dbReference type="PANTHER" id="PTHR30294:SF29">
    <property type="entry name" value="MULTIDRUG ABC TRANSPORTER PERMEASE YBHS-RELATED"/>
    <property type="match status" value="1"/>
</dbReference>
<evidence type="ECO:0000313" key="11">
    <source>
        <dbReference type="Proteomes" id="UP000732377"/>
    </source>
</evidence>
<evidence type="ECO:0000256" key="3">
    <source>
        <dbReference type="ARBA" id="ARBA00022448"/>
    </source>
</evidence>
<comment type="subcellular location">
    <subcellularLocation>
        <location evidence="1 8">Cell membrane</location>
        <topology evidence="1 8">Multi-pass membrane protein</topology>
    </subcellularLocation>
</comment>
<dbReference type="GO" id="GO:0140359">
    <property type="term" value="F:ABC-type transporter activity"/>
    <property type="evidence" value="ECO:0007669"/>
    <property type="project" value="InterPro"/>
</dbReference>
<feature type="transmembrane region" description="Helical" evidence="8">
    <location>
        <begin position="296"/>
        <end position="318"/>
    </location>
</feature>
<dbReference type="PRINTS" id="PR00164">
    <property type="entry name" value="ABC2TRNSPORT"/>
</dbReference>
<dbReference type="Pfam" id="PF12698">
    <property type="entry name" value="ABC2_membrane_3"/>
    <property type="match status" value="1"/>
</dbReference>
<feature type="transmembrane region" description="Helical" evidence="8">
    <location>
        <begin position="247"/>
        <end position="270"/>
    </location>
</feature>
<gene>
    <name evidence="10" type="ORF">CWE10_08950</name>
</gene>
<dbReference type="GO" id="GO:0043190">
    <property type="term" value="C:ATP-binding cassette (ABC) transporter complex"/>
    <property type="evidence" value="ECO:0007669"/>
    <property type="project" value="InterPro"/>
</dbReference>
<evidence type="ECO:0000256" key="5">
    <source>
        <dbReference type="ARBA" id="ARBA00022692"/>
    </source>
</evidence>
<evidence type="ECO:0000256" key="8">
    <source>
        <dbReference type="RuleBase" id="RU361157"/>
    </source>
</evidence>
<feature type="domain" description="ABC transmembrane type-2" evidence="9">
    <location>
        <begin position="206"/>
        <end position="439"/>
    </location>
</feature>
<dbReference type="AlphaFoldDB" id="A0A953LHJ6"/>
<keyword evidence="5 8" id="KW-0812">Transmembrane</keyword>
<keyword evidence="3 8" id="KW-0813">Transport</keyword>
<dbReference type="Proteomes" id="UP000732377">
    <property type="component" value="Unassembled WGS sequence"/>
</dbReference>
<evidence type="ECO:0000259" key="9">
    <source>
        <dbReference type="PROSITE" id="PS51012"/>
    </source>
</evidence>
<keyword evidence="7 8" id="KW-0472">Membrane</keyword>
<organism evidence="10 11">
    <name type="scientific">Symbiobacterium thermophilum</name>
    <dbReference type="NCBI Taxonomy" id="2734"/>
    <lineage>
        <taxon>Bacteria</taxon>
        <taxon>Bacillati</taxon>
        <taxon>Bacillota</taxon>
        <taxon>Clostridia</taxon>
        <taxon>Eubacteriales</taxon>
        <taxon>Symbiobacteriaceae</taxon>
        <taxon>Symbiobacterium</taxon>
    </lineage>
</organism>
<dbReference type="InterPro" id="IPR047817">
    <property type="entry name" value="ABC2_TM_bact-type"/>
</dbReference>